<accession>A0A8E5XRD0</accession>
<evidence type="ECO:0000313" key="1">
    <source>
        <dbReference type="EMBL" id="QVJ99589.1"/>
    </source>
</evidence>
<dbReference type="RefSeq" id="YP_010185245.1">
    <property type="nucleotide sequence ID" value="NC_058314.1"/>
</dbReference>
<name>A0A8E5XRD0_9PHAE</name>
<sequence length="73" mass="8927">MERKSIPKLIQKKSVFPQNPILTIINSFDKKISRKYEIEWDMNNCLSYEEKPGSWLPSNTYCYYYLRFDTFFE</sequence>
<reference evidence="1" key="1">
    <citation type="submission" date="2021-03" db="EMBL/GenBank/DDBJ databases">
        <title>The complete chloroplast genome of Ishige okamurae.</title>
        <authorList>
            <person name="Wang X."/>
        </authorList>
    </citation>
    <scope>NUCLEOTIDE SEQUENCE</scope>
</reference>
<keyword evidence="1" id="KW-0934">Plastid</keyword>
<protein>
    <submittedName>
        <fullName evidence="1">Uncharacterized protein</fullName>
    </submittedName>
</protein>
<dbReference type="EMBL" id="MW762687">
    <property type="protein sequence ID" value="QVJ99589.1"/>
    <property type="molecule type" value="Genomic_DNA"/>
</dbReference>
<dbReference type="Pfam" id="PF10718">
    <property type="entry name" value="Ycf34"/>
    <property type="match status" value="1"/>
</dbReference>
<dbReference type="InterPro" id="IPR019656">
    <property type="entry name" value="Uncharacterised_Ycf34"/>
</dbReference>
<geneLocation type="chloroplast" evidence="1"/>
<proteinExistence type="predicted"/>
<keyword evidence="1" id="KW-0150">Chloroplast</keyword>
<dbReference type="AlphaFoldDB" id="A0A8E5XRD0"/>
<dbReference type="GeneID" id="68216425"/>
<gene>
    <name evidence="1" type="primary">ycf34</name>
</gene>
<organism evidence="1">
    <name type="scientific">Ishige okamurae</name>
    <dbReference type="NCBI Taxonomy" id="233772"/>
    <lineage>
        <taxon>Eukaryota</taxon>
        <taxon>Sar</taxon>
        <taxon>Stramenopiles</taxon>
        <taxon>Ochrophyta</taxon>
        <taxon>PX clade</taxon>
        <taxon>Phaeophyceae</taxon>
        <taxon>Ectocarpales</taxon>
        <taxon>Ishigeaceae</taxon>
        <taxon>Ishige</taxon>
    </lineage>
</organism>